<dbReference type="GO" id="GO:0005525">
    <property type="term" value="F:GTP binding"/>
    <property type="evidence" value="ECO:0007669"/>
    <property type="project" value="UniProtKB-UniRule"/>
</dbReference>
<reference evidence="5 6" key="1">
    <citation type="journal article" date="2012" name="Eukaryot. Cell">
        <title>Draft genome sequence of CBS 2479, the standard type strain of Trichosporon asahii.</title>
        <authorList>
            <person name="Yang R.Y."/>
            <person name="Li H.T."/>
            <person name="Zhu H."/>
            <person name="Zhou G.P."/>
            <person name="Wang M."/>
            <person name="Wang L."/>
        </authorList>
    </citation>
    <scope>NUCLEOTIDE SEQUENCE [LARGE SCALE GENOMIC DNA]</scope>
    <source>
        <strain evidence="6">ATCC 90039 / CBS 2479 / JCM 2466 / KCTC 7840 / NCYC 2677 / UAMH 7654</strain>
    </source>
</reference>
<dbReference type="Gene3D" id="3.30.450.190">
    <property type="match status" value="1"/>
</dbReference>
<keyword evidence="2 4" id="KW-0547">Nucleotide-binding</keyword>
<dbReference type="GeneID" id="25988467"/>
<dbReference type="AlphaFoldDB" id="J5SMK3"/>
<dbReference type="RefSeq" id="XP_014177237.1">
    <property type="nucleotide sequence ID" value="XM_014321762.1"/>
</dbReference>
<dbReference type="InterPro" id="IPR006762">
    <property type="entry name" value="Gtr1_RagA"/>
</dbReference>
<keyword evidence="3 4" id="KW-0342">GTP-binding</keyword>
<comment type="function">
    <text evidence="4">GTPase involved in activation of the TORC1 signaling pathway, which promotes growth and represses autophagy in nutrient-rich conditions.</text>
</comment>
<proteinExistence type="inferred from homology"/>
<dbReference type="GO" id="GO:0000329">
    <property type="term" value="C:fungal-type vacuole membrane"/>
    <property type="evidence" value="ECO:0007669"/>
    <property type="project" value="TreeGrafter"/>
</dbReference>
<dbReference type="KEGG" id="tasa:A1Q1_04955"/>
<evidence type="ECO:0000256" key="4">
    <source>
        <dbReference type="RuleBase" id="RU367014"/>
    </source>
</evidence>
<evidence type="ECO:0000256" key="1">
    <source>
        <dbReference type="ARBA" id="ARBA00007756"/>
    </source>
</evidence>
<sequence length="359" mass="40041">MSSAQRRKLSGLFIQLTNRVWQDLDALGHLDTRRLGATIDVEQSAVRLLGSLVLNLWDCGGQDAFLDNYLSAQRDTIFSNVAVLIYVFDMTSTEWEKDLHYFEDNLSALRENSPDAGVWVLMNKMDLVDSEDPKRTKYQERRDEVLALNDKLSKDVDGAGGCRCFPTSIWDESLYKIPNIKLISAHLTYLRDMLGAAEIAAFESETFLIMAKSGSPLDSDSSEADDVEKAKGVPGLDPERFEKISEIVKSFRKTCQKTGEQFYGFDAQFDGVTVVLEPMTRNTFAMVVGVDPTVEAGLVKYNMNQARLHLAEVGTMTTMTRKCGVCEHNVKLEHNISYKPSNPSGRAWDDVGIDVPAAA</sequence>
<dbReference type="OrthoDB" id="10020193at2759"/>
<dbReference type="PANTHER" id="PTHR11259:SF1">
    <property type="entry name" value="RAS-RELATED GTP-BINDING PROTEIN"/>
    <property type="match status" value="1"/>
</dbReference>
<dbReference type="GO" id="GO:0009267">
    <property type="term" value="P:cellular response to starvation"/>
    <property type="evidence" value="ECO:0007669"/>
    <property type="project" value="TreeGrafter"/>
</dbReference>
<protein>
    <recommendedName>
        <fullName evidence="4">GTP-binding protein</fullName>
    </recommendedName>
</protein>
<dbReference type="PANTHER" id="PTHR11259">
    <property type="entry name" value="RAS-RELATED GTP BINDING RAG/GTR YEAST"/>
    <property type="match status" value="1"/>
</dbReference>
<dbReference type="GO" id="GO:1904263">
    <property type="term" value="P:positive regulation of TORC1 signaling"/>
    <property type="evidence" value="ECO:0007669"/>
    <property type="project" value="TreeGrafter"/>
</dbReference>
<dbReference type="GO" id="GO:0003924">
    <property type="term" value="F:GTPase activity"/>
    <property type="evidence" value="ECO:0007669"/>
    <property type="project" value="UniProtKB-UniRule"/>
</dbReference>
<comment type="similarity">
    <text evidence="1 4">Belongs to the GTR/RAG GTP-binding protein family.</text>
</comment>
<organism evidence="5 6">
    <name type="scientific">Trichosporon asahii var. asahii (strain ATCC 90039 / CBS 2479 / JCM 2466 / KCTC 7840 / NBRC 103889/ NCYC 2677 / UAMH 7654)</name>
    <name type="common">Yeast</name>
    <dbReference type="NCBI Taxonomy" id="1186058"/>
    <lineage>
        <taxon>Eukaryota</taxon>
        <taxon>Fungi</taxon>
        <taxon>Dikarya</taxon>
        <taxon>Basidiomycota</taxon>
        <taxon>Agaricomycotina</taxon>
        <taxon>Tremellomycetes</taxon>
        <taxon>Trichosporonales</taxon>
        <taxon>Trichosporonaceae</taxon>
        <taxon>Trichosporon</taxon>
    </lineage>
</organism>
<dbReference type="GO" id="GO:0010507">
    <property type="term" value="P:negative regulation of autophagy"/>
    <property type="evidence" value="ECO:0007669"/>
    <property type="project" value="TreeGrafter"/>
</dbReference>
<dbReference type="Gene3D" id="3.40.50.300">
    <property type="entry name" value="P-loop containing nucleotide triphosphate hydrolases"/>
    <property type="match status" value="1"/>
</dbReference>
<dbReference type="EMBL" id="ALBS01000291">
    <property type="protein sequence ID" value="EJT46466.1"/>
    <property type="molecule type" value="Genomic_DNA"/>
</dbReference>
<dbReference type="HOGENOM" id="CLU_044099_1_0_1"/>
<evidence type="ECO:0000256" key="3">
    <source>
        <dbReference type="ARBA" id="ARBA00023134"/>
    </source>
</evidence>
<dbReference type="VEuPathDB" id="FungiDB:A1Q1_04955"/>
<gene>
    <name evidence="5" type="ORF">A1Q1_04955</name>
</gene>
<comment type="subunit">
    <text evidence="4">Component of the GSE complex.</text>
</comment>
<evidence type="ECO:0000256" key="2">
    <source>
        <dbReference type="ARBA" id="ARBA00022741"/>
    </source>
</evidence>
<dbReference type="Pfam" id="PF04670">
    <property type="entry name" value="Gtr1_RagA"/>
    <property type="match status" value="1"/>
</dbReference>
<dbReference type="SUPFAM" id="SSF52540">
    <property type="entry name" value="P-loop containing nucleoside triphosphate hydrolases"/>
    <property type="match status" value="1"/>
</dbReference>
<dbReference type="GO" id="GO:1990131">
    <property type="term" value="C:Gtr1-Gtr2 GTPase complex"/>
    <property type="evidence" value="ECO:0007669"/>
    <property type="project" value="UniProtKB-UniRule"/>
</dbReference>
<evidence type="ECO:0000313" key="6">
    <source>
        <dbReference type="Proteomes" id="UP000002748"/>
    </source>
</evidence>
<name>J5SMK3_TRIAS</name>
<dbReference type="Proteomes" id="UP000002748">
    <property type="component" value="Unassembled WGS sequence"/>
</dbReference>
<dbReference type="GO" id="GO:0005634">
    <property type="term" value="C:nucleus"/>
    <property type="evidence" value="ECO:0007669"/>
    <property type="project" value="TreeGrafter"/>
</dbReference>
<accession>J5SMK3</accession>
<comment type="caution">
    <text evidence="5">The sequence shown here is derived from an EMBL/GenBank/DDBJ whole genome shotgun (WGS) entry which is preliminary data.</text>
</comment>
<evidence type="ECO:0000313" key="5">
    <source>
        <dbReference type="EMBL" id="EJT46466.1"/>
    </source>
</evidence>
<dbReference type="InterPro" id="IPR027417">
    <property type="entry name" value="P-loop_NTPase"/>
</dbReference>